<dbReference type="GO" id="GO:0098552">
    <property type="term" value="C:side of membrane"/>
    <property type="evidence" value="ECO:0007669"/>
    <property type="project" value="UniProtKB-KW"/>
</dbReference>
<keyword evidence="4" id="KW-0325">Glycoprotein</keyword>
<evidence type="ECO:0000256" key="14">
    <source>
        <dbReference type="SAM" id="MobiDB-lite"/>
    </source>
</evidence>
<dbReference type="Proteomes" id="UP001362999">
    <property type="component" value="Unassembled WGS sequence"/>
</dbReference>
<evidence type="ECO:0000256" key="7">
    <source>
        <dbReference type="ARBA" id="ARBA00023277"/>
    </source>
</evidence>
<accession>A0AAW0CYL7</accession>
<evidence type="ECO:0000256" key="2">
    <source>
        <dbReference type="ARBA" id="ARBA00004609"/>
    </source>
</evidence>
<evidence type="ECO:0000256" key="9">
    <source>
        <dbReference type="ARBA" id="ARBA00023288"/>
    </source>
</evidence>
<dbReference type="Pfam" id="PF01522">
    <property type="entry name" value="Polysacc_deac_1"/>
    <property type="match status" value="1"/>
</dbReference>
<evidence type="ECO:0000256" key="13">
    <source>
        <dbReference type="ARBA" id="ARBA00048494"/>
    </source>
</evidence>
<evidence type="ECO:0000256" key="12">
    <source>
        <dbReference type="ARBA" id="ARBA00024056"/>
    </source>
</evidence>
<evidence type="ECO:0000256" key="6">
    <source>
        <dbReference type="ARBA" id="ARBA00023136"/>
    </source>
</evidence>
<comment type="catalytic activity">
    <reaction evidence="13">
        <text>[(1-&gt;4)-N-acetyl-beta-D-glucosaminyl](n) + n H2O = chitosan + n acetate</text>
        <dbReference type="Rhea" id="RHEA:10464"/>
        <dbReference type="Rhea" id="RHEA-COMP:9593"/>
        <dbReference type="Rhea" id="RHEA-COMP:9597"/>
        <dbReference type="ChEBI" id="CHEBI:15377"/>
        <dbReference type="ChEBI" id="CHEBI:17029"/>
        <dbReference type="ChEBI" id="CHEBI:30089"/>
        <dbReference type="ChEBI" id="CHEBI:57704"/>
        <dbReference type="EC" id="3.5.1.41"/>
    </reaction>
    <physiologicalReaction direction="left-to-right" evidence="13">
        <dbReference type="Rhea" id="RHEA:10465"/>
    </physiologicalReaction>
</comment>
<dbReference type="InterPro" id="IPR002509">
    <property type="entry name" value="NODB_dom"/>
</dbReference>
<dbReference type="SUPFAM" id="SSF88713">
    <property type="entry name" value="Glycoside hydrolase/deacetylase"/>
    <property type="match status" value="1"/>
</dbReference>
<dbReference type="PANTHER" id="PTHR10587">
    <property type="entry name" value="GLYCOSYL TRANSFERASE-RELATED"/>
    <property type="match status" value="1"/>
</dbReference>
<evidence type="ECO:0000256" key="11">
    <source>
        <dbReference type="ARBA" id="ARBA00023326"/>
    </source>
</evidence>
<keyword evidence="9" id="KW-0449">Lipoprotein</keyword>
<evidence type="ECO:0000313" key="17">
    <source>
        <dbReference type="EMBL" id="KAK7044459.1"/>
    </source>
</evidence>
<dbReference type="GO" id="GO:0006032">
    <property type="term" value="P:chitin catabolic process"/>
    <property type="evidence" value="ECO:0007669"/>
    <property type="project" value="UniProtKB-KW"/>
</dbReference>
<dbReference type="GO" id="GO:0004099">
    <property type="term" value="F:chitin deacetylase activity"/>
    <property type="evidence" value="ECO:0007669"/>
    <property type="project" value="UniProtKB-EC"/>
</dbReference>
<dbReference type="PANTHER" id="PTHR10587:SF135">
    <property type="entry name" value="CHITIN DEACETYLASE 3"/>
    <property type="match status" value="1"/>
</dbReference>
<keyword evidence="6" id="KW-0472">Membrane</keyword>
<protein>
    <recommendedName>
        <fullName evidence="12">chitin deacetylase</fullName>
        <ecNumber evidence="12">3.5.1.41</ecNumber>
    </recommendedName>
</protein>
<dbReference type="GO" id="GO:0000272">
    <property type="term" value="P:polysaccharide catabolic process"/>
    <property type="evidence" value="ECO:0007669"/>
    <property type="project" value="UniProtKB-KW"/>
</dbReference>
<gene>
    <name evidence="17" type="ORF">R3P38DRAFT_3176716</name>
</gene>
<dbReference type="EMBL" id="JAWWNJ010000011">
    <property type="protein sequence ID" value="KAK7044459.1"/>
    <property type="molecule type" value="Genomic_DNA"/>
</dbReference>
<sequence length="445" mass="47186">MLALTLLALPLLSTASSVHGRHDSHSHTHAKRLPSHWFHEARHPVHELFRRDDATFPTVGSDEWAAGYPPGPPASPDVSKIPAAWVAALNDAISRKAIPDIPLALNASDGGNPTYPNGLDPNGPEICSATYKCRIDGDIWDGPAGTVGISFDDGPEAGTDDLLAFLETNKQKVTHFLIGSNILYEPAKLTRMFKNGDDLAVHTWTHPHMTTQSNLQVVAELGFTMQIIHQSTGGRVPKYWRPPYGDSDKRVTAIAKEVFGLTTVVWNQDTLDWSLTDTNPETSADKIQSQMKEWLGGPKTPGLVILEHEVSQKSVASFIAAYPLMQQSGFQVGSLASLLSNNVSYQNAADNTGTVNVADVVNAKNAAVAKPDGSSAASASSPSSSSKSTSADSTSKNNNNKANNNANTSPSPSPSPSAPSSASSQKTLGSATAMLCAAVVFLLSQ</sequence>
<keyword evidence="8" id="KW-0170">Cobalt</keyword>
<keyword evidence="4" id="KW-0336">GPI-anchor</keyword>
<feature type="chain" id="PRO_5043384760" description="chitin deacetylase" evidence="15">
    <location>
        <begin position="21"/>
        <end position="445"/>
    </location>
</feature>
<evidence type="ECO:0000256" key="4">
    <source>
        <dbReference type="ARBA" id="ARBA00022622"/>
    </source>
</evidence>
<dbReference type="GO" id="GO:0071555">
    <property type="term" value="P:cell wall organization"/>
    <property type="evidence" value="ECO:0007669"/>
    <property type="project" value="UniProtKB-KW"/>
</dbReference>
<keyword evidence="5" id="KW-0146">Chitin degradation</keyword>
<feature type="compositionally biased region" description="Low complexity" evidence="14">
    <location>
        <begin position="368"/>
        <end position="410"/>
    </location>
</feature>
<dbReference type="InterPro" id="IPR050248">
    <property type="entry name" value="Polysacc_deacetylase_ArnD"/>
</dbReference>
<keyword evidence="15" id="KW-0732">Signal</keyword>
<comment type="cofactor">
    <cofactor evidence="1">
        <name>Co(2+)</name>
        <dbReference type="ChEBI" id="CHEBI:48828"/>
    </cofactor>
</comment>
<evidence type="ECO:0000256" key="8">
    <source>
        <dbReference type="ARBA" id="ARBA00023285"/>
    </source>
</evidence>
<evidence type="ECO:0000256" key="10">
    <source>
        <dbReference type="ARBA" id="ARBA00023316"/>
    </source>
</evidence>
<keyword evidence="11" id="KW-0624">Polysaccharide degradation</keyword>
<reference evidence="17 18" key="1">
    <citation type="journal article" date="2024" name="J Genomics">
        <title>Draft genome sequencing and assembly of Favolaschia claudopus CIRM-BRFM 2984 isolated from oak limbs.</title>
        <authorList>
            <person name="Navarro D."/>
            <person name="Drula E."/>
            <person name="Chaduli D."/>
            <person name="Cazenave R."/>
            <person name="Ahrendt S."/>
            <person name="Wang J."/>
            <person name="Lipzen A."/>
            <person name="Daum C."/>
            <person name="Barry K."/>
            <person name="Grigoriev I.V."/>
            <person name="Favel A."/>
            <person name="Rosso M.N."/>
            <person name="Martin F."/>
        </authorList>
    </citation>
    <scope>NUCLEOTIDE SEQUENCE [LARGE SCALE GENOMIC DNA]</scope>
    <source>
        <strain evidence="17 18">CIRM-BRFM 2984</strain>
    </source>
</reference>
<evidence type="ECO:0000256" key="3">
    <source>
        <dbReference type="ARBA" id="ARBA00022475"/>
    </source>
</evidence>
<keyword evidence="7" id="KW-0119">Carbohydrate metabolism</keyword>
<comment type="caution">
    <text evidence="17">The sequence shown here is derived from an EMBL/GenBank/DDBJ whole genome shotgun (WGS) entry which is preliminary data.</text>
</comment>
<dbReference type="PROSITE" id="PS51677">
    <property type="entry name" value="NODB"/>
    <property type="match status" value="1"/>
</dbReference>
<feature type="domain" description="NodB homology" evidence="16">
    <location>
        <begin position="145"/>
        <end position="333"/>
    </location>
</feature>
<dbReference type="GO" id="GO:0005886">
    <property type="term" value="C:plasma membrane"/>
    <property type="evidence" value="ECO:0007669"/>
    <property type="project" value="UniProtKB-SubCell"/>
</dbReference>
<name>A0AAW0CYL7_9AGAR</name>
<feature type="signal peptide" evidence="15">
    <location>
        <begin position="1"/>
        <end position="20"/>
    </location>
</feature>
<keyword evidence="10" id="KW-0961">Cell wall biogenesis/degradation</keyword>
<dbReference type="GO" id="GO:0009272">
    <property type="term" value="P:fungal-type cell wall biogenesis"/>
    <property type="evidence" value="ECO:0007669"/>
    <property type="project" value="UniProtKB-ARBA"/>
</dbReference>
<keyword evidence="18" id="KW-1185">Reference proteome</keyword>
<dbReference type="Gene3D" id="3.20.20.370">
    <property type="entry name" value="Glycoside hydrolase/deacetylase"/>
    <property type="match status" value="1"/>
</dbReference>
<feature type="region of interest" description="Disordered" evidence="14">
    <location>
        <begin position="368"/>
        <end position="426"/>
    </location>
</feature>
<dbReference type="AlphaFoldDB" id="A0AAW0CYL7"/>
<keyword evidence="3" id="KW-1003">Cell membrane</keyword>
<proteinExistence type="predicted"/>
<evidence type="ECO:0000256" key="5">
    <source>
        <dbReference type="ARBA" id="ARBA00023024"/>
    </source>
</evidence>
<comment type="subcellular location">
    <subcellularLocation>
        <location evidence="2">Cell membrane</location>
        <topology evidence="2">Lipid-anchor</topology>
        <topology evidence="2">GPI-anchor</topology>
    </subcellularLocation>
</comment>
<evidence type="ECO:0000256" key="1">
    <source>
        <dbReference type="ARBA" id="ARBA00001941"/>
    </source>
</evidence>
<evidence type="ECO:0000256" key="15">
    <source>
        <dbReference type="SAM" id="SignalP"/>
    </source>
</evidence>
<dbReference type="EC" id="3.5.1.41" evidence="12"/>
<organism evidence="17 18">
    <name type="scientific">Favolaschia claudopus</name>
    <dbReference type="NCBI Taxonomy" id="2862362"/>
    <lineage>
        <taxon>Eukaryota</taxon>
        <taxon>Fungi</taxon>
        <taxon>Dikarya</taxon>
        <taxon>Basidiomycota</taxon>
        <taxon>Agaricomycotina</taxon>
        <taxon>Agaricomycetes</taxon>
        <taxon>Agaricomycetidae</taxon>
        <taxon>Agaricales</taxon>
        <taxon>Marasmiineae</taxon>
        <taxon>Mycenaceae</taxon>
        <taxon>Favolaschia</taxon>
    </lineage>
</organism>
<dbReference type="InterPro" id="IPR011330">
    <property type="entry name" value="Glyco_hydro/deAcase_b/a-brl"/>
</dbReference>
<evidence type="ECO:0000313" key="18">
    <source>
        <dbReference type="Proteomes" id="UP001362999"/>
    </source>
</evidence>
<evidence type="ECO:0000259" key="16">
    <source>
        <dbReference type="PROSITE" id="PS51677"/>
    </source>
</evidence>